<dbReference type="SUPFAM" id="SSF48371">
    <property type="entry name" value="ARM repeat"/>
    <property type="match status" value="1"/>
</dbReference>
<gene>
    <name evidence="1" type="ORF">MUK42_00876</name>
</gene>
<dbReference type="Proteomes" id="UP001055439">
    <property type="component" value="Chromosome 7"/>
</dbReference>
<reference evidence="1" key="1">
    <citation type="submission" date="2022-05" db="EMBL/GenBank/DDBJ databases">
        <title>The Musa troglodytarum L. genome provides insights into the mechanism of non-climacteric behaviour and enrichment of carotenoids.</title>
        <authorList>
            <person name="Wang J."/>
        </authorList>
    </citation>
    <scope>NUCLEOTIDE SEQUENCE</scope>
    <source>
        <tissue evidence="1">Leaf</tissue>
    </source>
</reference>
<dbReference type="OrthoDB" id="7537227at2759"/>
<accession>A0A9E7GPJ6</accession>
<keyword evidence="2" id="KW-1185">Reference proteome</keyword>
<proteinExistence type="predicted"/>
<dbReference type="InterPro" id="IPR011989">
    <property type="entry name" value="ARM-like"/>
</dbReference>
<organism evidence="1 2">
    <name type="scientific">Musa troglodytarum</name>
    <name type="common">fe'i banana</name>
    <dbReference type="NCBI Taxonomy" id="320322"/>
    <lineage>
        <taxon>Eukaryota</taxon>
        <taxon>Viridiplantae</taxon>
        <taxon>Streptophyta</taxon>
        <taxon>Embryophyta</taxon>
        <taxon>Tracheophyta</taxon>
        <taxon>Spermatophyta</taxon>
        <taxon>Magnoliopsida</taxon>
        <taxon>Liliopsida</taxon>
        <taxon>Zingiberales</taxon>
        <taxon>Musaceae</taxon>
        <taxon>Musa</taxon>
    </lineage>
</organism>
<dbReference type="InterPro" id="IPR016024">
    <property type="entry name" value="ARM-type_fold"/>
</dbReference>
<evidence type="ECO:0000313" key="2">
    <source>
        <dbReference type="Proteomes" id="UP001055439"/>
    </source>
</evidence>
<dbReference type="EMBL" id="CP097509">
    <property type="protein sequence ID" value="URE18555.1"/>
    <property type="molecule type" value="Genomic_DNA"/>
</dbReference>
<dbReference type="Gene3D" id="1.25.10.10">
    <property type="entry name" value="Leucine-rich Repeat Variant"/>
    <property type="match status" value="1"/>
</dbReference>
<evidence type="ECO:0000313" key="1">
    <source>
        <dbReference type="EMBL" id="URE18555.1"/>
    </source>
</evidence>
<sequence>MCALLVDISVMPLFVGHLLNHYHHRSSTVEAKENATIAFLNLSISVREMLMCVLDALIATLHILSLVVVQHVVATLYNLISIEVYHFSIGSKKPLIATLMNLLGVPDVSTRSIKDVLKALFGLVSDNFKINIDYSMLQTPLRDN</sequence>
<name>A0A9E7GPJ6_9LILI</name>
<dbReference type="AlphaFoldDB" id="A0A9E7GPJ6"/>
<protein>
    <submittedName>
        <fullName evidence="1">Uncharacterized protein</fullName>
    </submittedName>
</protein>